<organism evidence="1 2">
    <name type="scientific">Colletotrichum truncatum</name>
    <name type="common">Anthracnose fungus</name>
    <name type="synonym">Colletotrichum capsici</name>
    <dbReference type="NCBI Taxonomy" id="5467"/>
    <lineage>
        <taxon>Eukaryota</taxon>
        <taxon>Fungi</taxon>
        <taxon>Dikarya</taxon>
        <taxon>Ascomycota</taxon>
        <taxon>Pezizomycotina</taxon>
        <taxon>Sordariomycetes</taxon>
        <taxon>Hypocreomycetidae</taxon>
        <taxon>Glomerellales</taxon>
        <taxon>Glomerellaceae</taxon>
        <taxon>Colletotrichum</taxon>
        <taxon>Colletotrichum truncatum species complex</taxon>
    </lineage>
</organism>
<reference evidence="1 2" key="1">
    <citation type="journal article" date="2020" name="Phytopathology">
        <title>Genome Sequence Resources of Colletotrichum truncatum, C. plurivorum, C. musicola, and C. sojae: Four Species Pathogenic to Soybean (Glycine max).</title>
        <authorList>
            <person name="Rogerio F."/>
            <person name="Boufleur T.R."/>
            <person name="Ciampi-Guillardi M."/>
            <person name="Sukno S.A."/>
            <person name="Thon M.R."/>
            <person name="Massola Junior N.S."/>
            <person name="Baroncelli R."/>
        </authorList>
    </citation>
    <scope>NUCLEOTIDE SEQUENCE [LARGE SCALE GENOMIC DNA]</scope>
    <source>
        <strain evidence="1 2">CMES1059</strain>
    </source>
</reference>
<evidence type="ECO:0000313" key="2">
    <source>
        <dbReference type="Proteomes" id="UP000805649"/>
    </source>
</evidence>
<comment type="caution">
    <text evidence="1">The sequence shown here is derived from an EMBL/GenBank/DDBJ whole genome shotgun (WGS) entry which is preliminary data.</text>
</comment>
<keyword evidence="2" id="KW-1185">Reference proteome</keyword>
<protein>
    <submittedName>
        <fullName evidence="1">Polyketide synthase/peptide synthetase</fullName>
    </submittedName>
</protein>
<evidence type="ECO:0000313" key="1">
    <source>
        <dbReference type="EMBL" id="KAL0937412.1"/>
    </source>
</evidence>
<proteinExistence type="predicted"/>
<sequence length="550" mass="60729">MIFKVLDAEKDVVEQGFHEGSYDLIVASNVLHATARLDDTLRNARRLLKPGGYLLIAEVTCADVVRVRFPFSALPGWWRGHDDGRPLTATINTTEWHQRLCRAGFSGIDTVTPEFEPLAWPSLIILSQAVDDRISFLRQPLYHQPPTLDASPDKGNGNIQHQLVLVGGQTMQSCSLLGQVSRILAPWFAGASINRVRSLADLNGSDIIGPTSTVINFSDLDNPALENLTEESFAGLKKLVERPHCLLWITSGCRERSPTMNMSVGLGRVLIHEIPGLRLQFLDVDAPYSAGTPRLIAETFLRWRALAQYESDEGESSPLLWGIEHELVLEKDVLKAPRITYDTDMNLRYNASRKLITHPTDLKTTPVYLRRFESVWKFERSPVHSNPADNLSSFDIMSSSAVPCYGGFYVALGMQPDTDCPQITLSTINGSRLLKSEVAASARFGIGGENWKALLSALILDLQALSILDTISNGTTLLLHEPSSVLVESILSKVKDRNIKVAYSTTATRIDSSALISKALLVAIGPHSPTRLIKSQLPPYRCCRRLPSNA</sequence>
<name>A0ACC3YZZ8_COLTU</name>
<dbReference type="EMBL" id="VUJX02000004">
    <property type="protein sequence ID" value="KAL0937412.1"/>
    <property type="molecule type" value="Genomic_DNA"/>
</dbReference>
<accession>A0ACC3YZZ8</accession>
<gene>
    <name evidence="1" type="ORF">CTRU02_207143</name>
</gene>
<dbReference type="Proteomes" id="UP000805649">
    <property type="component" value="Unassembled WGS sequence"/>
</dbReference>